<organism evidence="2 3">
    <name type="scientific">Stylonychia lemnae</name>
    <name type="common">Ciliate</name>
    <dbReference type="NCBI Taxonomy" id="5949"/>
    <lineage>
        <taxon>Eukaryota</taxon>
        <taxon>Sar</taxon>
        <taxon>Alveolata</taxon>
        <taxon>Ciliophora</taxon>
        <taxon>Intramacronucleata</taxon>
        <taxon>Spirotrichea</taxon>
        <taxon>Stichotrichia</taxon>
        <taxon>Sporadotrichida</taxon>
        <taxon>Oxytrichidae</taxon>
        <taxon>Stylonychinae</taxon>
        <taxon>Stylonychia</taxon>
    </lineage>
</organism>
<evidence type="ECO:0000313" key="3">
    <source>
        <dbReference type="Proteomes" id="UP000039865"/>
    </source>
</evidence>
<evidence type="ECO:0000256" key="1">
    <source>
        <dbReference type="SAM" id="MobiDB-lite"/>
    </source>
</evidence>
<proteinExistence type="predicted"/>
<evidence type="ECO:0000313" key="2">
    <source>
        <dbReference type="EMBL" id="CDW83295.1"/>
    </source>
</evidence>
<dbReference type="InParanoid" id="A0A078ALR7"/>
<accession>A0A078ALR7</accession>
<sequence length="562" mass="64963">MSQIRENLNSQQVWYNIILTLLGSQDLADSQGFIVKKYDPAVTGRFNYEQRAQIEKDRPPNYGQIELPKSLKSSHKRVYSPQTFLLDGYAQCPSPISKPYQNQSTVLKRDFIKKRTSADCEINTQQNAVYIKNKWNKNLVKNTLENTFFQNNNVGVSHLTSPANYTQDETIMQMMKQRKEFLLQSVEKYREKIKSVSLVRPESPSDEPVKISKPTSKQIRLDALNDTFQNNIPGETINGRTVMKPVYKLRKTILQPLNDSSISAPLTRLSQTIRNNSSPPVLDYQENSTQQSNILSLNANQTTAATSRVMNSIDLSDTNIHHSSLIQSLGNNDSNKRSTSMMNYESLKQKKIKFLTNKSPRYNDSGLEDDSSSLSPSKIQGTIPNYSIKQGYRKKVKPFFLQQSQVVSSKTLDGQDALNEYLKQKDPSQQLKFLDQIQVQYDQLLNLEQLEQKSKVGSTLMYKFKTEQAILDKLEEQQDEIEKKKTKGRFQVQLPNTSDIWRIDRQWQMKSNPLAAQEEIRRDTIDRKILEKRRNQRVLKNLAMEQQYKIPMNKAREMNNHI</sequence>
<dbReference type="AlphaFoldDB" id="A0A078ALR7"/>
<gene>
    <name evidence="2" type="primary">Contig1966.g2131</name>
    <name evidence="2" type="ORF">STYLEM_12338</name>
</gene>
<name>A0A078ALR7_STYLE</name>
<reference evidence="2 3" key="1">
    <citation type="submission" date="2014-06" db="EMBL/GenBank/DDBJ databases">
        <authorList>
            <person name="Swart Estienne"/>
        </authorList>
    </citation>
    <scope>NUCLEOTIDE SEQUENCE [LARGE SCALE GENOMIC DNA]</scope>
    <source>
        <strain evidence="2 3">130c</strain>
    </source>
</reference>
<feature type="region of interest" description="Disordered" evidence="1">
    <location>
        <begin position="358"/>
        <end position="380"/>
    </location>
</feature>
<dbReference type="Proteomes" id="UP000039865">
    <property type="component" value="Unassembled WGS sequence"/>
</dbReference>
<keyword evidence="3" id="KW-1185">Reference proteome</keyword>
<dbReference type="OrthoDB" id="321532at2759"/>
<protein>
    <submittedName>
        <fullName evidence="2">Uncharacterized protein</fullName>
    </submittedName>
</protein>
<dbReference type="EMBL" id="CCKQ01011722">
    <property type="protein sequence ID" value="CDW83295.1"/>
    <property type="molecule type" value="Genomic_DNA"/>
</dbReference>